<dbReference type="EMBL" id="GBRH01256306">
    <property type="protein sequence ID" value="JAD41589.1"/>
    <property type="molecule type" value="Transcribed_RNA"/>
</dbReference>
<name>A0A0A8ZQE0_ARUDO</name>
<feature type="region of interest" description="Disordered" evidence="1">
    <location>
        <begin position="1"/>
        <end position="22"/>
    </location>
</feature>
<reference evidence="2" key="2">
    <citation type="journal article" date="2015" name="Data Brief">
        <title>Shoot transcriptome of the giant reed, Arundo donax.</title>
        <authorList>
            <person name="Barrero R.A."/>
            <person name="Guerrero F.D."/>
            <person name="Moolhuijzen P."/>
            <person name="Goolsby J.A."/>
            <person name="Tidwell J."/>
            <person name="Bellgard S.E."/>
            <person name="Bellgard M.I."/>
        </authorList>
    </citation>
    <scope>NUCLEOTIDE SEQUENCE</scope>
    <source>
        <tissue evidence="2">Shoot tissue taken approximately 20 cm above the soil surface</tissue>
    </source>
</reference>
<evidence type="ECO:0000256" key="1">
    <source>
        <dbReference type="SAM" id="MobiDB-lite"/>
    </source>
</evidence>
<dbReference type="AlphaFoldDB" id="A0A0A8ZQE0"/>
<protein>
    <submittedName>
        <fullName evidence="2">Uncharacterized protein</fullName>
    </submittedName>
</protein>
<sequence length="22" mass="2205">MPRDASSGSTDCGGGRSLPTRP</sequence>
<evidence type="ECO:0000313" key="2">
    <source>
        <dbReference type="EMBL" id="JAD41589.1"/>
    </source>
</evidence>
<feature type="compositionally biased region" description="Polar residues" evidence="1">
    <location>
        <begin position="1"/>
        <end position="10"/>
    </location>
</feature>
<accession>A0A0A8ZQE0</accession>
<organism evidence="2">
    <name type="scientific">Arundo donax</name>
    <name type="common">Giant reed</name>
    <name type="synonym">Donax arundinaceus</name>
    <dbReference type="NCBI Taxonomy" id="35708"/>
    <lineage>
        <taxon>Eukaryota</taxon>
        <taxon>Viridiplantae</taxon>
        <taxon>Streptophyta</taxon>
        <taxon>Embryophyta</taxon>
        <taxon>Tracheophyta</taxon>
        <taxon>Spermatophyta</taxon>
        <taxon>Magnoliopsida</taxon>
        <taxon>Liliopsida</taxon>
        <taxon>Poales</taxon>
        <taxon>Poaceae</taxon>
        <taxon>PACMAD clade</taxon>
        <taxon>Arundinoideae</taxon>
        <taxon>Arundineae</taxon>
        <taxon>Arundo</taxon>
    </lineage>
</organism>
<reference evidence="2" key="1">
    <citation type="submission" date="2014-09" db="EMBL/GenBank/DDBJ databases">
        <authorList>
            <person name="Magalhaes I.L.F."/>
            <person name="Oliveira U."/>
            <person name="Santos F.R."/>
            <person name="Vidigal T.H.D.A."/>
            <person name="Brescovit A.D."/>
            <person name="Santos A.J."/>
        </authorList>
    </citation>
    <scope>NUCLEOTIDE SEQUENCE</scope>
    <source>
        <tissue evidence="2">Shoot tissue taken approximately 20 cm above the soil surface</tissue>
    </source>
</reference>
<proteinExistence type="predicted"/>